<feature type="compositionally biased region" description="Polar residues" evidence="8">
    <location>
        <begin position="482"/>
        <end position="493"/>
    </location>
</feature>
<dbReference type="Pfam" id="PF00781">
    <property type="entry name" value="DAGK_cat"/>
    <property type="match status" value="1"/>
</dbReference>
<dbReference type="InterPro" id="IPR001206">
    <property type="entry name" value="Diacylglycerol_kinase_cat_dom"/>
</dbReference>
<feature type="region of interest" description="Disordered" evidence="8">
    <location>
        <begin position="415"/>
        <end position="569"/>
    </location>
</feature>
<evidence type="ECO:0000256" key="1">
    <source>
        <dbReference type="ARBA" id="ARBA00004308"/>
    </source>
</evidence>
<accession>A0AAV1FMQ5</accession>
<organism evidence="10 11">
    <name type="scientific">Xyrichtys novacula</name>
    <name type="common">Pearly razorfish</name>
    <name type="synonym">Hemipteronotus novacula</name>
    <dbReference type="NCBI Taxonomy" id="13765"/>
    <lineage>
        <taxon>Eukaryota</taxon>
        <taxon>Metazoa</taxon>
        <taxon>Chordata</taxon>
        <taxon>Craniata</taxon>
        <taxon>Vertebrata</taxon>
        <taxon>Euteleostomi</taxon>
        <taxon>Actinopterygii</taxon>
        <taxon>Neopterygii</taxon>
        <taxon>Teleostei</taxon>
        <taxon>Neoteleostei</taxon>
        <taxon>Acanthomorphata</taxon>
        <taxon>Eupercaria</taxon>
        <taxon>Labriformes</taxon>
        <taxon>Labridae</taxon>
        <taxon>Xyrichtys</taxon>
    </lineage>
</organism>
<sequence>MRSPEPSSPCTAEALLHGQFASWGSGSNSNNNSCPNSPGGPGGLSPAASPTPAQASNYALTLTHTHIHIQRLSPRPGKETRLLLPLSELVGCSCPRAPAPPLLVLYWYPPGKRRKGVSRRRQVRAYLAESRPEAERWSAAVQCILRDVIVTADTEFSRSLLPRPRRLLLLVNPFSGRGQAMQWCQTHILPMIREANISYNLIQTERQNHARELIREISLPEWDGIIIISGDGLLHEVINGLMERPDWEQAIKTPVGILPCGSGNALAGSINHNAGYDMCLREPLLLNCCFLLCRGGVQPMDLVSVTTSPAPSNNSRTAAPRRLFSFLSVAWGFVSDVDIESERYRGLGSARFTLGTLVRIASLRSYKGRLSYLPPSICTTSPDATPPPPRRPLSRSITEGLEGFCRTPIHRTCSDMGISEQRSLRKGEGEREKEERQRERERRRERARGGGTGVVRASSLAEDREREREGEVEMEAEEERSGTCSERSGTSSESNERDDCNIRKERLEEIKDEREDEGGVEQDSSEMEEEEKEKDGQGSGGSLEERREGRGVDMGRDTNEEPEGCFSYQDNLQEARQTLRKNSAPSSQIADTLFGQTLSQEADANSSTSYEVEDVDLNGTYYQKEPYPLDVARERSLTISSPFRHSPFSYKPKTLDQNQNASRPRPLSLLQHSHSNSLPPKLPSLSLSLSPTPPSSPSCASPHSSSYLVPRPNTPNSTSPSPSLRTPSSSFNFDIAEPAGPQKNRPFVSLPLNLPRDDLLPPLDQPLPTRDWVTVEGDFVLVLALYQTHLGADLYAAPQARFDDGLIHLCFVRAGISRATLLRLFFAMERGTHHSVSSPYVSHVSCRAFRLQPLSSRGTLTVDGELVPYGPLQAQVHPSLARLIVGNCGIQITRF</sequence>
<dbReference type="InterPro" id="IPR017438">
    <property type="entry name" value="ATP-NAD_kinase_N"/>
</dbReference>
<dbReference type="InterPro" id="IPR050187">
    <property type="entry name" value="Lipid_Phosphate_FormReg"/>
</dbReference>
<dbReference type="InterPro" id="IPR016064">
    <property type="entry name" value="NAD/diacylglycerol_kinase_sf"/>
</dbReference>
<evidence type="ECO:0000256" key="4">
    <source>
        <dbReference type="ARBA" id="ARBA00022777"/>
    </source>
</evidence>
<evidence type="ECO:0000256" key="8">
    <source>
        <dbReference type="SAM" id="MobiDB-lite"/>
    </source>
</evidence>
<reference evidence="10" key="1">
    <citation type="submission" date="2023-08" db="EMBL/GenBank/DDBJ databases">
        <authorList>
            <person name="Alioto T."/>
            <person name="Alioto T."/>
            <person name="Gomez Garrido J."/>
        </authorList>
    </citation>
    <scope>NUCLEOTIDE SEQUENCE</scope>
</reference>
<dbReference type="GO" id="GO:0046512">
    <property type="term" value="P:sphingosine biosynthetic process"/>
    <property type="evidence" value="ECO:0007669"/>
    <property type="project" value="TreeGrafter"/>
</dbReference>
<feature type="compositionally biased region" description="Low complexity" evidence="8">
    <location>
        <begin position="666"/>
        <end position="690"/>
    </location>
</feature>
<keyword evidence="5" id="KW-0067">ATP-binding</keyword>
<dbReference type="GO" id="GO:0043065">
    <property type="term" value="P:positive regulation of apoptotic process"/>
    <property type="evidence" value="ECO:0007669"/>
    <property type="project" value="TreeGrafter"/>
</dbReference>
<dbReference type="GO" id="GO:0008481">
    <property type="term" value="F:sphingosine kinase activity"/>
    <property type="evidence" value="ECO:0007669"/>
    <property type="project" value="UniProtKB-EC"/>
</dbReference>
<dbReference type="GO" id="GO:0016020">
    <property type="term" value="C:membrane"/>
    <property type="evidence" value="ECO:0007669"/>
    <property type="project" value="TreeGrafter"/>
</dbReference>
<dbReference type="SMART" id="SM00046">
    <property type="entry name" value="DAGKc"/>
    <property type="match status" value="1"/>
</dbReference>
<proteinExistence type="predicted"/>
<dbReference type="GO" id="GO:0012505">
    <property type="term" value="C:endomembrane system"/>
    <property type="evidence" value="ECO:0007669"/>
    <property type="project" value="UniProtKB-SubCell"/>
</dbReference>
<name>A0AAV1FMQ5_XYRNO</name>
<feature type="compositionally biased region" description="Low complexity" evidence="8">
    <location>
        <begin position="697"/>
        <end position="730"/>
    </location>
</feature>
<feature type="domain" description="DAGKc" evidence="9">
    <location>
        <begin position="162"/>
        <end position="309"/>
    </location>
</feature>
<evidence type="ECO:0000313" key="10">
    <source>
        <dbReference type="EMBL" id="CAJ1062375.1"/>
    </source>
</evidence>
<dbReference type="PANTHER" id="PTHR12358:SF40">
    <property type="entry name" value="SPHINGOSINE KINASE 2"/>
    <property type="match status" value="1"/>
</dbReference>
<dbReference type="Proteomes" id="UP001178508">
    <property type="component" value="Chromosome 8"/>
</dbReference>
<dbReference type="PROSITE" id="PS50146">
    <property type="entry name" value="DAGK"/>
    <property type="match status" value="1"/>
</dbReference>
<feature type="region of interest" description="Disordered" evidence="8">
    <location>
        <begin position="21"/>
        <end position="52"/>
    </location>
</feature>
<evidence type="ECO:0000256" key="5">
    <source>
        <dbReference type="ARBA" id="ARBA00022840"/>
    </source>
</evidence>
<dbReference type="Gene3D" id="3.40.50.10330">
    <property type="entry name" value="Probable inorganic polyphosphate/atp-NAD kinase, domain 1"/>
    <property type="match status" value="1"/>
</dbReference>
<keyword evidence="11" id="KW-1185">Reference proteome</keyword>
<evidence type="ECO:0000313" key="11">
    <source>
        <dbReference type="Proteomes" id="UP001178508"/>
    </source>
</evidence>
<feature type="compositionally biased region" description="Low complexity" evidence="8">
    <location>
        <begin position="21"/>
        <end position="37"/>
    </location>
</feature>
<evidence type="ECO:0000256" key="2">
    <source>
        <dbReference type="ARBA" id="ARBA00022679"/>
    </source>
</evidence>
<feature type="region of interest" description="Disordered" evidence="8">
    <location>
        <begin position="642"/>
        <end position="748"/>
    </location>
</feature>
<dbReference type="FunFam" id="3.40.50.10330:FF:000005">
    <property type="entry name" value="Sphingosine kinase 2"/>
    <property type="match status" value="1"/>
</dbReference>
<dbReference type="Gene3D" id="2.60.200.40">
    <property type="match status" value="2"/>
</dbReference>
<dbReference type="EMBL" id="OY660871">
    <property type="protein sequence ID" value="CAJ1062375.1"/>
    <property type="molecule type" value="Genomic_DNA"/>
</dbReference>
<dbReference type="GO" id="GO:0005737">
    <property type="term" value="C:cytoplasm"/>
    <property type="evidence" value="ECO:0007669"/>
    <property type="project" value="TreeGrafter"/>
</dbReference>
<dbReference type="SUPFAM" id="SSF111331">
    <property type="entry name" value="NAD kinase/diacylglycerol kinase-like"/>
    <property type="match status" value="1"/>
</dbReference>
<feature type="compositionally biased region" description="Basic and acidic residues" evidence="8">
    <location>
        <begin position="543"/>
        <end position="559"/>
    </location>
</feature>
<dbReference type="GO" id="GO:0006669">
    <property type="term" value="P:sphinganine-1-phosphate biosynthetic process"/>
    <property type="evidence" value="ECO:0007669"/>
    <property type="project" value="TreeGrafter"/>
</dbReference>
<dbReference type="AlphaFoldDB" id="A0AAV1FMQ5"/>
<dbReference type="Pfam" id="PF19279">
    <property type="entry name" value="YegS_C"/>
    <property type="match status" value="1"/>
</dbReference>
<evidence type="ECO:0000256" key="7">
    <source>
        <dbReference type="ARBA" id="ARBA00044037"/>
    </source>
</evidence>
<keyword evidence="2" id="KW-0808">Transferase</keyword>
<evidence type="ECO:0000256" key="3">
    <source>
        <dbReference type="ARBA" id="ARBA00022741"/>
    </source>
</evidence>
<dbReference type="PANTHER" id="PTHR12358">
    <property type="entry name" value="SPHINGOSINE KINASE"/>
    <property type="match status" value="1"/>
</dbReference>
<gene>
    <name evidence="10" type="ORF">XNOV1_A004316</name>
</gene>
<feature type="region of interest" description="Disordered" evidence="8">
    <location>
        <begin position="376"/>
        <end position="396"/>
    </location>
</feature>
<evidence type="ECO:0000256" key="6">
    <source>
        <dbReference type="ARBA" id="ARBA00023136"/>
    </source>
</evidence>
<feature type="compositionally biased region" description="Basic and acidic residues" evidence="8">
    <location>
        <begin position="461"/>
        <end position="471"/>
    </location>
</feature>
<comment type="subcellular location">
    <subcellularLocation>
        <location evidence="1">Endomembrane system</location>
    </subcellularLocation>
</comment>
<feature type="compositionally biased region" description="Basic and acidic residues" evidence="8">
    <location>
        <begin position="422"/>
        <end position="448"/>
    </location>
</feature>
<dbReference type="InterPro" id="IPR045540">
    <property type="entry name" value="YegS/DAGK_C"/>
</dbReference>
<evidence type="ECO:0000259" key="9">
    <source>
        <dbReference type="PROSITE" id="PS50146"/>
    </source>
</evidence>
<dbReference type="EC" id="2.7.1.91" evidence="7"/>
<feature type="compositionally biased region" description="Acidic residues" evidence="8">
    <location>
        <begin position="514"/>
        <end position="532"/>
    </location>
</feature>
<keyword evidence="4 10" id="KW-0418">Kinase</keyword>
<keyword evidence="6" id="KW-0472">Membrane</keyword>
<feature type="compositionally biased region" description="Basic and acidic residues" evidence="8">
    <location>
        <begin position="494"/>
        <end position="513"/>
    </location>
</feature>
<protein>
    <recommendedName>
        <fullName evidence="7">sphingosine kinase</fullName>
        <ecNumber evidence="7">2.7.1.91</ecNumber>
    </recommendedName>
</protein>
<dbReference type="GO" id="GO:0005524">
    <property type="term" value="F:ATP binding"/>
    <property type="evidence" value="ECO:0007669"/>
    <property type="project" value="UniProtKB-KW"/>
</dbReference>
<keyword evidence="3" id="KW-0547">Nucleotide-binding</keyword>